<organism evidence="4 5">
    <name type="scientific">Sphingobacterium tenebrionis</name>
    <dbReference type="NCBI Taxonomy" id="3111775"/>
    <lineage>
        <taxon>Bacteria</taxon>
        <taxon>Pseudomonadati</taxon>
        <taxon>Bacteroidota</taxon>
        <taxon>Sphingobacteriia</taxon>
        <taxon>Sphingobacteriales</taxon>
        <taxon>Sphingobacteriaceae</taxon>
        <taxon>Sphingobacterium</taxon>
    </lineage>
</organism>
<sequence>MNQSLLILADFTPHIKENVQTIGLQDIDLEKLFIESSKLQEKTIYLYIHENFQKVFKNIISTTRIIKAAGGLVKNGNGEYLFIHRLGKWDLPKGKVEDGEKMKEAAKREVEEECGVKINYLGKKVATSYHTYYMRGKFVLKQTKWYDMGVNKIPKLTPQLEEDIDAAEWLKVSELKKVKDNTYPLIYDIVKRIKTVSNPKKAIHKNKVYGNNRKRV</sequence>
<dbReference type="InterPro" id="IPR020084">
    <property type="entry name" value="NUDIX_hydrolase_CS"/>
</dbReference>
<keyword evidence="1 2" id="KW-0378">Hydrolase</keyword>
<dbReference type="Pfam" id="PF00293">
    <property type="entry name" value="NUDIX"/>
    <property type="match status" value="1"/>
</dbReference>
<dbReference type="PANTHER" id="PTHR43736:SF1">
    <property type="entry name" value="DIHYDRONEOPTERIN TRIPHOSPHATE DIPHOSPHATASE"/>
    <property type="match status" value="1"/>
</dbReference>
<dbReference type="InterPro" id="IPR015797">
    <property type="entry name" value="NUDIX_hydrolase-like_dom_sf"/>
</dbReference>
<name>A0ABU8I9H3_9SPHI</name>
<dbReference type="PRINTS" id="PR00502">
    <property type="entry name" value="NUDIXFAMILY"/>
</dbReference>
<dbReference type="InterPro" id="IPR000086">
    <property type="entry name" value="NUDIX_hydrolase_dom"/>
</dbReference>
<evidence type="ECO:0000256" key="1">
    <source>
        <dbReference type="ARBA" id="ARBA00022801"/>
    </source>
</evidence>
<dbReference type="Proteomes" id="UP001363035">
    <property type="component" value="Unassembled WGS sequence"/>
</dbReference>
<reference evidence="4 5" key="1">
    <citation type="submission" date="2024-01" db="EMBL/GenBank/DDBJ databases">
        <title>Sphingobacterium tenebrionis sp. nov., a novel endophyte isolated from tenebrio molitor intestines.</title>
        <authorList>
            <person name="Zhang C."/>
        </authorList>
    </citation>
    <scope>NUCLEOTIDE SEQUENCE [LARGE SCALE GENOMIC DNA]</scope>
    <source>
        <strain evidence="4 5">PU5-4</strain>
    </source>
</reference>
<evidence type="ECO:0000313" key="5">
    <source>
        <dbReference type="Proteomes" id="UP001363035"/>
    </source>
</evidence>
<dbReference type="EMBL" id="JAYLLN010000058">
    <property type="protein sequence ID" value="MEI5986387.1"/>
    <property type="molecule type" value="Genomic_DNA"/>
</dbReference>
<dbReference type="CDD" id="cd03673">
    <property type="entry name" value="NUDIX_Ap6A_hydrolase"/>
    <property type="match status" value="1"/>
</dbReference>
<dbReference type="PANTHER" id="PTHR43736">
    <property type="entry name" value="ADP-RIBOSE PYROPHOSPHATASE"/>
    <property type="match status" value="1"/>
</dbReference>
<comment type="caution">
    <text evidence="4">The sequence shown here is derived from an EMBL/GenBank/DDBJ whole genome shotgun (WGS) entry which is preliminary data.</text>
</comment>
<dbReference type="RefSeq" id="WP_336558020.1">
    <property type="nucleotide sequence ID" value="NZ_JAYLLN010000058.1"/>
</dbReference>
<dbReference type="PROSITE" id="PS00893">
    <property type="entry name" value="NUDIX_BOX"/>
    <property type="match status" value="1"/>
</dbReference>
<dbReference type="PROSITE" id="PS51462">
    <property type="entry name" value="NUDIX"/>
    <property type="match status" value="1"/>
</dbReference>
<dbReference type="InterPro" id="IPR020476">
    <property type="entry name" value="Nudix_hydrolase"/>
</dbReference>
<gene>
    <name evidence="4" type="ORF">VJ786_15895</name>
</gene>
<proteinExistence type="inferred from homology"/>
<accession>A0ABU8I9H3</accession>
<comment type="similarity">
    <text evidence="2">Belongs to the Nudix hydrolase family.</text>
</comment>
<evidence type="ECO:0000259" key="3">
    <source>
        <dbReference type="PROSITE" id="PS51462"/>
    </source>
</evidence>
<protein>
    <submittedName>
        <fullName evidence="4">NUDIX domain-containing protein</fullName>
    </submittedName>
</protein>
<dbReference type="SUPFAM" id="SSF55811">
    <property type="entry name" value="Nudix"/>
    <property type="match status" value="1"/>
</dbReference>
<dbReference type="Gene3D" id="3.90.79.10">
    <property type="entry name" value="Nucleoside Triphosphate Pyrophosphohydrolase"/>
    <property type="match status" value="1"/>
</dbReference>
<evidence type="ECO:0000256" key="2">
    <source>
        <dbReference type="RuleBase" id="RU003476"/>
    </source>
</evidence>
<keyword evidence="5" id="KW-1185">Reference proteome</keyword>
<evidence type="ECO:0000313" key="4">
    <source>
        <dbReference type="EMBL" id="MEI5986387.1"/>
    </source>
</evidence>
<feature type="domain" description="Nudix hydrolase" evidence="3">
    <location>
        <begin position="64"/>
        <end position="192"/>
    </location>
</feature>